<proteinExistence type="predicted"/>
<feature type="transmembrane region" description="Helical" evidence="1">
    <location>
        <begin position="677"/>
        <end position="702"/>
    </location>
</feature>
<gene>
    <name evidence="2" type="ORF">LCGC14_0347940</name>
</gene>
<evidence type="ECO:0000256" key="1">
    <source>
        <dbReference type="SAM" id="Phobius"/>
    </source>
</evidence>
<reference evidence="2" key="1">
    <citation type="journal article" date="2015" name="Nature">
        <title>Complex archaea that bridge the gap between prokaryotes and eukaryotes.</title>
        <authorList>
            <person name="Spang A."/>
            <person name="Saw J.H."/>
            <person name="Jorgensen S.L."/>
            <person name="Zaremba-Niedzwiedzka K."/>
            <person name="Martijn J."/>
            <person name="Lind A.E."/>
            <person name="van Eijk R."/>
            <person name="Schleper C."/>
            <person name="Guy L."/>
            <person name="Ettema T.J."/>
        </authorList>
    </citation>
    <scope>NUCLEOTIDE SEQUENCE</scope>
</reference>
<name>A0A0F9TUT1_9ZZZZ</name>
<organism evidence="2">
    <name type="scientific">marine sediment metagenome</name>
    <dbReference type="NCBI Taxonomy" id="412755"/>
    <lineage>
        <taxon>unclassified sequences</taxon>
        <taxon>metagenomes</taxon>
        <taxon>ecological metagenomes</taxon>
    </lineage>
</organism>
<comment type="caution">
    <text evidence="2">The sequence shown here is derived from an EMBL/GenBank/DDBJ whole genome shotgun (WGS) entry which is preliminary data.</text>
</comment>
<dbReference type="AlphaFoldDB" id="A0A0F9TUT1"/>
<keyword evidence="1" id="KW-0812">Transmembrane</keyword>
<keyword evidence="1" id="KW-1133">Transmembrane helix</keyword>
<feature type="transmembrane region" description="Helical" evidence="1">
    <location>
        <begin position="646"/>
        <end position="665"/>
    </location>
</feature>
<accession>A0A0F9TUT1</accession>
<keyword evidence="1" id="KW-0472">Membrane</keyword>
<evidence type="ECO:0000313" key="2">
    <source>
        <dbReference type="EMBL" id="KKN78727.1"/>
    </source>
</evidence>
<protein>
    <submittedName>
        <fullName evidence="2">Uncharacterized protein</fullName>
    </submittedName>
</protein>
<dbReference type="EMBL" id="LAZR01000258">
    <property type="protein sequence ID" value="KKN78727.1"/>
    <property type="molecule type" value="Genomic_DNA"/>
</dbReference>
<sequence>MTKKLAGLVLVFIFFLSSFTSVPVSEASHLGIEFLFDNGDHFIAGEPVRIRLRIDFTVGALFTIQLVRLDTSEVKNIQTFVVPAAINGFSTINYEYKSEATDFFPFSLVATDLDAISRIAFIAILPNSIASSQGAFDNLALDTVYIVDASPDFELRLNDYTFKQGEYIVVWHRLETVAESVAPDIVEHVSNQDVRSELQLYDVAFNSNGVVLPINKPPEATDNPRYTLLVPVFEGETSTPFTDNTHAIPNSGLFVIGLDKSDQSIDRFTGGSGTMAARTPDKSSVLGATWTNQVGTWSVDGSGKASPTASAASGPYTFSAVTTLQDGATAFSNKTFSAAIDIDTVAAAGSVGIVTNWTDSNNHWRFIITWDATPADATFSIGNYNAGVLSEVASGAITLAVDDVVNLFVSVDKEGTQGNWTILALKGDQSPTLGDNVTVVEPLLEFSFADNTLLDADGPDTWGLIATSAVDAANVLNRSVEYIAWTALLPSVLAVNEPDHAQNFVDQYGLENPVVGIAISGKSFEVIEQFNVVSLNSEQLVKLAHPDAKVFTSFNSKVLQDTGTATRQELAYSYRDSRTLNLGTVVCCSDDTHHISLELASTRVNSRTGSTYVWILATEYTVGQVRSVVGGLNRLSGSFGMGDTKGHIAFAFILSLLVTILMLHFSLTGSIIAGTTLWIGLVVIGYVPPWTLMFLVLIGGLLNVTGLLSREV</sequence>